<gene>
    <name evidence="2" type="ORF">MQE35_03410</name>
</gene>
<sequence>MISIRIITSAESHLVRHPVLRKGMPFDTCKFEEDDFVSTFHLGAFLNEKQVGTVTIIENPLEFFQGEASFQLRGMAVLGDYQKTGIGKKLVLHAEKIVVEKKGNGIWMNARKKAVRFYNSLGYKIVSDEFEVPVFGPHYRMCKYL</sequence>
<proteinExistence type="predicted"/>
<name>A0A9E6ZV38_9FLAO</name>
<dbReference type="SUPFAM" id="SSF55729">
    <property type="entry name" value="Acyl-CoA N-acyltransferases (Nat)"/>
    <property type="match status" value="1"/>
</dbReference>
<protein>
    <submittedName>
        <fullName evidence="2">GNAT family N-acetyltransferase</fullName>
    </submittedName>
</protein>
<dbReference type="Gene3D" id="3.40.630.30">
    <property type="match status" value="1"/>
</dbReference>
<dbReference type="Proteomes" id="UP000831290">
    <property type="component" value="Chromosome"/>
</dbReference>
<evidence type="ECO:0000259" key="1">
    <source>
        <dbReference type="PROSITE" id="PS51186"/>
    </source>
</evidence>
<dbReference type="InterPro" id="IPR000182">
    <property type="entry name" value="GNAT_dom"/>
</dbReference>
<dbReference type="PROSITE" id="PS51186">
    <property type="entry name" value="GNAT"/>
    <property type="match status" value="1"/>
</dbReference>
<dbReference type="CDD" id="cd04301">
    <property type="entry name" value="NAT_SF"/>
    <property type="match status" value="1"/>
</dbReference>
<dbReference type="KEGG" id="fbm:MQE35_03410"/>
<dbReference type="AlphaFoldDB" id="A0A9E6ZV38"/>
<dbReference type="InterPro" id="IPR016181">
    <property type="entry name" value="Acyl_CoA_acyltransferase"/>
</dbReference>
<dbReference type="RefSeq" id="WP_255844497.1">
    <property type="nucleotide sequence ID" value="NZ_CP094358.1"/>
</dbReference>
<feature type="domain" description="N-acetyltransferase" evidence="1">
    <location>
        <begin position="2"/>
        <end position="145"/>
    </location>
</feature>
<dbReference type="EMBL" id="CP094358">
    <property type="protein sequence ID" value="UOB18343.1"/>
    <property type="molecule type" value="Genomic_DNA"/>
</dbReference>
<keyword evidence="3" id="KW-1185">Reference proteome</keyword>
<reference evidence="2" key="1">
    <citation type="submission" date="2022-03" db="EMBL/GenBank/DDBJ databases">
        <title>Description of Abyssus ytuae gen. nov., sp. nov., a novel member of the family Flavobacteriaceae isolated from the sediment of Mariana Trench.</title>
        <authorList>
            <person name="Zhang J."/>
            <person name="Xu X."/>
        </authorList>
    </citation>
    <scope>NUCLEOTIDE SEQUENCE</scope>
    <source>
        <strain evidence="2">MT3330</strain>
    </source>
</reference>
<dbReference type="Pfam" id="PF00583">
    <property type="entry name" value="Acetyltransf_1"/>
    <property type="match status" value="1"/>
</dbReference>
<organism evidence="2 3">
    <name type="scientific">Abyssalbus ytuae</name>
    <dbReference type="NCBI Taxonomy" id="2926907"/>
    <lineage>
        <taxon>Bacteria</taxon>
        <taxon>Pseudomonadati</taxon>
        <taxon>Bacteroidota</taxon>
        <taxon>Flavobacteriia</taxon>
        <taxon>Flavobacteriales</taxon>
        <taxon>Flavobacteriaceae</taxon>
        <taxon>Abyssalbus</taxon>
    </lineage>
</organism>
<dbReference type="GO" id="GO:0016747">
    <property type="term" value="F:acyltransferase activity, transferring groups other than amino-acyl groups"/>
    <property type="evidence" value="ECO:0007669"/>
    <property type="project" value="InterPro"/>
</dbReference>
<accession>A0A9E6ZV38</accession>
<evidence type="ECO:0000313" key="2">
    <source>
        <dbReference type="EMBL" id="UOB18343.1"/>
    </source>
</evidence>
<evidence type="ECO:0000313" key="3">
    <source>
        <dbReference type="Proteomes" id="UP000831290"/>
    </source>
</evidence>